<dbReference type="EMBL" id="ADBV01016028">
    <property type="protein sequence ID" value="EJW72506.1"/>
    <property type="molecule type" value="Genomic_DNA"/>
</dbReference>
<name>J9DSC5_WUCBA</name>
<gene>
    <name evidence="2" type="ORF">WUBG_16587</name>
</gene>
<dbReference type="Proteomes" id="UP000004810">
    <property type="component" value="Unassembled WGS sequence"/>
</dbReference>
<dbReference type="AlphaFoldDB" id="J9DSC5"/>
<sequence>AFEPQIYLRERCKKCFSLRSKHDVKNNTERTATIGNNTDNNSINQKQQQESLVTLNSKLLKKKGKNANS</sequence>
<reference evidence="3" key="1">
    <citation type="submission" date="2012-08" db="EMBL/GenBank/DDBJ databases">
        <title>The Genome Sequence of Wuchereria bancrofti.</title>
        <authorList>
            <person name="Nutman T.B."/>
            <person name="Fink D.L."/>
            <person name="Russ C."/>
            <person name="Young S."/>
            <person name="Zeng Q."/>
            <person name="Koehrsen M."/>
            <person name="Alvarado L."/>
            <person name="Berlin A."/>
            <person name="Chapman S.B."/>
            <person name="Chen Z."/>
            <person name="Freedman E."/>
            <person name="Gellesch M."/>
            <person name="Goldberg J."/>
            <person name="Griggs A."/>
            <person name="Gujja S."/>
            <person name="Heilman E.R."/>
            <person name="Heiman D."/>
            <person name="Hepburn T."/>
            <person name="Howarth C."/>
            <person name="Jen D."/>
            <person name="Larson L."/>
            <person name="Lewis B."/>
            <person name="Mehta T."/>
            <person name="Park D."/>
            <person name="Pearson M."/>
            <person name="Roberts A."/>
            <person name="Saif S."/>
            <person name="Shea T."/>
            <person name="Shenoy N."/>
            <person name="Sisk P."/>
            <person name="Stolte C."/>
            <person name="Sykes S."/>
            <person name="Walk T."/>
            <person name="White J."/>
            <person name="Yandava C."/>
            <person name="Haas B."/>
            <person name="Henn M.R."/>
            <person name="Nusbaum C."/>
            <person name="Birren B."/>
        </authorList>
    </citation>
    <scope>NUCLEOTIDE SEQUENCE [LARGE SCALE GENOMIC DNA]</scope>
    <source>
        <strain evidence="3">NA</strain>
    </source>
</reference>
<feature type="compositionally biased region" description="Polar residues" evidence="1">
    <location>
        <begin position="29"/>
        <end position="49"/>
    </location>
</feature>
<organism evidence="2 3">
    <name type="scientific">Wuchereria bancrofti</name>
    <dbReference type="NCBI Taxonomy" id="6293"/>
    <lineage>
        <taxon>Eukaryota</taxon>
        <taxon>Metazoa</taxon>
        <taxon>Ecdysozoa</taxon>
        <taxon>Nematoda</taxon>
        <taxon>Chromadorea</taxon>
        <taxon>Rhabditida</taxon>
        <taxon>Spirurina</taxon>
        <taxon>Spiruromorpha</taxon>
        <taxon>Filarioidea</taxon>
        <taxon>Onchocercidae</taxon>
        <taxon>Wuchereria</taxon>
    </lineage>
</organism>
<accession>J9DSC5</accession>
<evidence type="ECO:0000256" key="1">
    <source>
        <dbReference type="SAM" id="MobiDB-lite"/>
    </source>
</evidence>
<feature type="region of interest" description="Disordered" evidence="1">
    <location>
        <begin position="27"/>
        <end position="49"/>
    </location>
</feature>
<evidence type="ECO:0000313" key="2">
    <source>
        <dbReference type="EMBL" id="EJW72506.1"/>
    </source>
</evidence>
<protein>
    <submittedName>
        <fullName evidence="2">Uncharacterized protein</fullName>
    </submittedName>
</protein>
<proteinExistence type="predicted"/>
<evidence type="ECO:0000313" key="3">
    <source>
        <dbReference type="Proteomes" id="UP000004810"/>
    </source>
</evidence>
<feature type="non-terminal residue" evidence="2">
    <location>
        <position position="1"/>
    </location>
</feature>
<comment type="caution">
    <text evidence="2">The sequence shown here is derived from an EMBL/GenBank/DDBJ whole genome shotgun (WGS) entry which is preliminary data.</text>
</comment>